<evidence type="ECO:0000313" key="1">
    <source>
        <dbReference type="EMBL" id="PWJ55803.1"/>
    </source>
</evidence>
<organism evidence="1 2">
    <name type="scientific">Quadrisphaera granulorum</name>
    <dbReference type="NCBI Taxonomy" id="317664"/>
    <lineage>
        <taxon>Bacteria</taxon>
        <taxon>Bacillati</taxon>
        <taxon>Actinomycetota</taxon>
        <taxon>Actinomycetes</taxon>
        <taxon>Kineosporiales</taxon>
        <taxon>Kineosporiaceae</taxon>
        <taxon>Quadrisphaera</taxon>
    </lineage>
</organism>
<dbReference type="EMBL" id="QGDQ01000002">
    <property type="protein sequence ID" value="PWJ55803.1"/>
    <property type="molecule type" value="Genomic_DNA"/>
</dbReference>
<keyword evidence="2" id="KW-1185">Reference proteome</keyword>
<accession>A0A316ADI7</accession>
<gene>
    <name evidence="1" type="ORF">BXY45_102169</name>
</gene>
<dbReference type="Proteomes" id="UP000245469">
    <property type="component" value="Unassembled WGS sequence"/>
</dbReference>
<protein>
    <submittedName>
        <fullName evidence="1">Uncharacterized protein</fullName>
    </submittedName>
</protein>
<reference evidence="1 2" key="1">
    <citation type="submission" date="2018-03" db="EMBL/GenBank/DDBJ databases">
        <title>Genomic Encyclopedia of Archaeal and Bacterial Type Strains, Phase II (KMG-II): from individual species to whole genera.</title>
        <authorList>
            <person name="Goeker M."/>
        </authorList>
    </citation>
    <scope>NUCLEOTIDE SEQUENCE [LARGE SCALE GENOMIC DNA]</scope>
    <source>
        <strain evidence="1 2">DSM 44889</strain>
    </source>
</reference>
<sequence length="72" mass="7660">MDEPVEGIDDDDAQRAPMLLAQQVQRQVVQHRDARAAAAEQHDVGVADASVGTSFGTGHPSIVTHRVAIFLG</sequence>
<name>A0A316ADI7_9ACTN</name>
<dbReference type="AlphaFoldDB" id="A0A316ADI7"/>
<evidence type="ECO:0000313" key="2">
    <source>
        <dbReference type="Proteomes" id="UP000245469"/>
    </source>
</evidence>
<comment type="caution">
    <text evidence="1">The sequence shown here is derived from an EMBL/GenBank/DDBJ whole genome shotgun (WGS) entry which is preliminary data.</text>
</comment>
<proteinExistence type="predicted"/>